<sequence>MTDPQWTDRPTLDQNVPRFSPQLYGQSPWGTILEVEAVQPGVTFVVTGRHGGYHLTPAANEAIPVSVRHEDGWYERDVAAALCARFVPFPDADPAYVALVLERYYPDLDVNPSAECTAPVEKTTRAVQ</sequence>
<organism evidence="2 3">
    <name type="scientific">Deinococcus arboris</name>
    <dbReference type="NCBI Taxonomy" id="2682977"/>
    <lineage>
        <taxon>Bacteria</taxon>
        <taxon>Thermotogati</taxon>
        <taxon>Deinococcota</taxon>
        <taxon>Deinococci</taxon>
        <taxon>Deinococcales</taxon>
        <taxon>Deinococcaceae</taxon>
        <taxon>Deinococcus</taxon>
    </lineage>
</organism>
<name>A0A7C9M2F4_9DEIO</name>
<gene>
    <name evidence="2" type="ORF">GO986_12075</name>
</gene>
<dbReference type="AlphaFoldDB" id="A0A7C9M2F4"/>
<reference evidence="2 3" key="1">
    <citation type="submission" date="2019-12" db="EMBL/GenBank/DDBJ databases">
        <title>Deinococcus sp. HMF7620 Genome sequencing and assembly.</title>
        <authorList>
            <person name="Kang H."/>
            <person name="Kim H."/>
            <person name="Joh K."/>
        </authorList>
    </citation>
    <scope>NUCLEOTIDE SEQUENCE [LARGE SCALE GENOMIC DNA]</scope>
    <source>
        <strain evidence="2 3">HMF7620</strain>
    </source>
</reference>
<dbReference type="Pfam" id="PF22653">
    <property type="entry name" value="DUF7007"/>
    <property type="match status" value="1"/>
</dbReference>
<proteinExistence type="predicted"/>
<dbReference type="EMBL" id="WQLB01000015">
    <property type="protein sequence ID" value="MVN87502.1"/>
    <property type="molecule type" value="Genomic_DNA"/>
</dbReference>
<comment type="caution">
    <text evidence="2">The sequence shown here is derived from an EMBL/GenBank/DDBJ whole genome shotgun (WGS) entry which is preliminary data.</text>
</comment>
<evidence type="ECO:0000313" key="3">
    <source>
        <dbReference type="Proteomes" id="UP000483286"/>
    </source>
</evidence>
<protein>
    <recommendedName>
        <fullName evidence="1">DUF7007 domain-containing protein</fullName>
    </recommendedName>
</protein>
<dbReference type="InterPro" id="IPR054276">
    <property type="entry name" value="DUF7007"/>
</dbReference>
<keyword evidence="3" id="KW-1185">Reference proteome</keyword>
<evidence type="ECO:0000259" key="1">
    <source>
        <dbReference type="Pfam" id="PF22653"/>
    </source>
</evidence>
<evidence type="ECO:0000313" key="2">
    <source>
        <dbReference type="EMBL" id="MVN87502.1"/>
    </source>
</evidence>
<dbReference type="Proteomes" id="UP000483286">
    <property type="component" value="Unassembled WGS sequence"/>
</dbReference>
<dbReference type="RefSeq" id="WP_157459557.1">
    <property type="nucleotide sequence ID" value="NZ_WQLB01000015.1"/>
</dbReference>
<accession>A0A7C9M2F4</accession>
<feature type="domain" description="DUF7007" evidence="1">
    <location>
        <begin position="26"/>
        <end position="108"/>
    </location>
</feature>